<dbReference type="GO" id="GO:0071978">
    <property type="term" value="P:bacterial-type flagellum-dependent swarming motility"/>
    <property type="evidence" value="ECO:0007669"/>
    <property type="project" value="TreeGrafter"/>
</dbReference>
<evidence type="ECO:0000256" key="9">
    <source>
        <dbReference type="ARBA" id="ARBA00023136"/>
    </source>
</evidence>
<evidence type="ECO:0000256" key="10">
    <source>
        <dbReference type="RuleBase" id="RU364125"/>
    </source>
</evidence>
<sequence>MRIANYLLVMLLALTPWAMAEEGTEQGAQSAITDRYGYYGLEPEIVTNYVTDTSRLGYIRVSIELMLEDANNIAIVEHHAPLIRSTIIEILGEQEKEKIQSLTGREEIRRYCFETVNQLLEQEVGQPLLVNLLFTKFLYQ</sequence>
<dbReference type="PANTHER" id="PTHR35091">
    <property type="entry name" value="FLAGELLAR PROTEIN FLIL"/>
    <property type="match status" value="1"/>
</dbReference>
<dbReference type="GO" id="GO:0009425">
    <property type="term" value="C:bacterial-type flagellum basal body"/>
    <property type="evidence" value="ECO:0007669"/>
    <property type="project" value="InterPro"/>
</dbReference>
<keyword evidence="8" id="KW-1133">Transmembrane helix</keyword>
<keyword evidence="4" id="KW-1003">Cell membrane</keyword>
<keyword evidence="12" id="KW-0282">Flagellum</keyword>
<dbReference type="RefSeq" id="WP_136854192.1">
    <property type="nucleotide sequence ID" value="NZ_SWCI01000013.1"/>
</dbReference>
<keyword evidence="12" id="KW-0966">Cell projection</keyword>
<keyword evidence="10" id="KW-0997">Cell inner membrane</keyword>
<dbReference type="PANTHER" id="PTHR35091:SF5">
    <property type="entry name" value="FLAGELLAR PROTEIN FLIL"/>
    <property type="match status" value="1"/>
</dbReference>
<keyword evidence="9 10" id="KW-0472">Membrane</keyword>
<comment type="function">
    <text evidence="1 10">Controls the rotational direction of flagella during chemotaxis.</text>
</comment>
<gene>
    <name evidence="12" type="primary">fliL</name>
    <name evidence="12" type="ORF">FCL40_15415</name>
</gene>
<name>A0A4U1BC44_9GAMM</name>
<evidence type="ECO:0000256" key="2">
    <source>
        <dbReference type="ARBA" id="ARBA00004162"/>
    </source>
</evidence>
<organism evidence="12 13">
    <name type="scientific">Ferrimonas sediminicola</name>
    <dbReference type="NCBI Taxonomy" id="2569538"/>
    <lineage>
        <taxon>Bacteria</taxon>
        <taxon>Pseudomonadati</taxon>
        <taxon>Pseudomonadota</taxon>
        <taxon>Gammaproteobacteria</taxon>
        <taxon>Alteromonadales</taxon>
        <taxon>Ferrimonadaceae</taxon>
        <taxon>Ferrimonas</taxon>
    </lineage>
</organism>
<keyword evidence="11" id="KW-0732">Signal</keyword>
<dbReference type="InterPro" id="IPR005503">
    <property type="entry name" value="FliL"/>
</dbReference>
<dbReference type="AlphaFoldDB" id="A0A4U1BC44"/>
<keyword evidence="13" id="KW-1185">Reference proteome</keyword>
<dbReference type="EMBL" id="SWCI01000013">
    <property type="protein sequence ID" value="TKB47601.1"/>
    <property type="molecule type" value="Genomic_DNA"/>
</dbReference>
<dbReference type="OrthoDB" id="5588622at2"/>
<keyword evidence="12" id="KW-0969">Cilium</keyword>
<evidence type="ECO:0000313" key="13">
    <source>
        <dbReference type="Proteomes" id="UP000305674"/>
    </source>
</evidence>
<evidence type="ECO:0000256" key="5">
    <source>
        <dbReference type="ARBA" id="ARBA00022500"/>
    </source>
</evidence>
<accession>A0A4U1BC44</accession>
<evidence type="ECO:0000256" key="11">
    <source>
        <dbReference type="SAM" id="SignalP"/>
    </source>
</evidence>
<evidence type="ECO:0000256" key="8">
    <source>
        <dbReference type="ARBA" id="ARBA00022989"/>
    </source>
</evidence>
<proteinExistence type="inferred from homology"/>
<feature type="signal peptide" evidence="11">
    <location>
        <begin position="1"/>
        <end position="20"/>
    </location>
</feature>
<comment type="caution">
    <text evidence="12">The sequence shown here is derived from an EMBL/GenBank/DDBJ whole genome shotgun (WGS) entry which is preliminary data.</text>
</comment>
<feature type="chain" id="PRO_5020307379" description="Flagellar protein FliL" evidence="11">
    <location>
        <begin position="21"/>
        <end position="140"/>
    </location>
</feature>
<dbReference type="GO" id="GO:0006935">
    <property type="term" value="P:chemotaxis"/>
    <property type="evidence" value="ECO:0007669"/>
    <property type="project" value="UniProtKB-KW"/>
</dbReference>
<dbReference type="Proteomes" id="UP000305674">
    <property type="component" value="Unassembled WGS sequence"/>
</dbReference>
<keyword evidence="6" id="KW-0812">Transmembrane</keyword>
<keyword evidence="7 10" id="KW-0283">Flagellar rotation</keyword>
<evidence type="ECO:0000256" key="7">
    <source>
        <dbReference type="ARBA" id="ARBA00022779"/>
    </source>
</evidence>
<evidence type="ECO:0000256" key="4">
    <source>
        <dbReference type="ARBA" id="ARBA00022475"/>
    </source>
</evidence>
<protein>
    <recommendedName>
        <fullName evidence="10">Flagellar protein FliL</fullName>
    </recommendedName>
</protein>
<evidence type="ECO:0000256" key="3">
    <source>
        <dbReference type="ARBA" id="ARBA00008281"/>
    </source>
</evidence>
<evidence type="ECO:0000256" key="6">
    <source>
        <dbReference type="ARBA" id="ARBA00022692"/>
    </source>
</evidence>
<keyword evidence="5 10" id="KW-0145">Chemotaxis</keyword>
<reference evidence="12 13" key="1">
    <citation type="submission" date="2019-04" db="EMBL/GenBank/DDBJ databases">
        <authorList>
            <person name="Hwang J.C."/>
        </authorList>
    </citation>
    <scope>NUCLEOTIDE SEQUENCE [LARGE SCALE GENOMIC DNA]</scope>
    <source>
        <strain evidence="12 13">IMCC35001</strain>
    </source>
</reference>
<comment type="similarity">
    <text evidence="3 10">Belongs to the FliL family.</text>
</comment>
<dbReference type="Pfam" id="PF03748">
    <property type="entry name" value="FliL"/>
    <property type="match status" value="1"/>
</dbReference>
<dbReference type="GO" id="GO:0005886">
    <property type="term" value="C:plasma membrane"/>
    <property type="evidence" value="ECO:0007669"/>
    <property type="project" value="UniProtKB-SubCell"/>
</dbReference>
<evidence type="ECO:0000313" key="12">
    <source>
        <dbReference type="EMBL" id="TKB47601.1"/>
    </source>
</evidence>
<comment type="subcellular location">
    <subcellularLocation>
        <location evidence="10">Cell inner membrane</location>
    </subcellularLocation>
    <subcellularLocation>
        <location evidence="2">Cell membrane</location>
        <topology evidence="2">Single-pass membrane protein</topology>
    </subcellularLocation>
</comment>
<evidence type="ECO:0000256" key="1">
    <source>
        <dbReference type="ARBA" id="ARBA00002254"/>
    </source>
</evidence>